<dbReference type="InterPro" id="IPR000719">
    <property type="entry name" value="Prot_kinase_dom"/>
</dbReference>
<dbReference type="Proteomes" id="UP000321595">
    <property type="component" value="Chromosome"/>
</dbReference>
<dbReference type="Pfam" id="PF08308">
    <property type="entry name" value="PEGA"/>
    <property type="match status" value="2"/>
</dbReference>
<organism evidence="7 8">
    <name type="scientific">Microvenator marinus</name>
    <dbReference type="NCBI Taxonomy" id="2600177"/>
    <lineage>
        <taxon>Bacteria</taxon>
        <taxon>Deltaproteobacteria</taxon>
        <taxon>Bradymonadales</taxon>
        <taxon>Microvenatoraceae</taxon>
        <taxon>Microvenator</taxon>
    </lineage>
</organism>
<name>A0A5B8XW12_9DELT</name>
<dbReference type="AlphaFoldDB" id="A0A5B8XW12"/>
<dbReference type="RefSeq" id="WP_146959901.1">
    <property type="nucleotide sequence ID" value="NZ_CP042467.1"/>
</dbReference>
<sequence>MNSPLKTLGRYELLHPIARGGMGEIYLARARGAGGFEKTIIIKTMVEHLAEEEEFITRFLDEAHIVVQLVHGNIVPVFDMGEEDGTYFIAMEYVPGRDLREVLKRLSMTGDVMPVDLALFVVSEVAKGLDYAHRKTDSDGENLGIVHRDISPSNIVISSDGEVKIIDFGIARAAGKLGKTASGRIQGKFCYMSPEQAAGRPLDARSDVFSAGVTLYELMTGFRPFEGSSDLESLELVRLCEFDPPSTLNPAIPEEVDSIVQKALSKNTAERYQSAEQLQVDILQYLYATGSAPTSSEVGKFLAGLFPEGLERKELKAARGSGSSPRKGNLDQVLEEELDRLLDKPGTDPFSTTAASPAKRPAQSSETASRIIDSSSISKPLTSRTHQTGQGAAEAPASGLNRMVAGGSVFILLLAAGFFLWPRPAYVQIDSEPEGAKILINGAESMGSLTPARLKLEPGVHSITIEKDGFQARTLRVELGRGEEFEIGADRATLVEIKRPRSFEVKAPEGAVILRDQSSLGTHQTTIELNPGQVTNLLAQKEGCTGSNYALSYEHSSPQVVLPLNCEPAQTEPEPEPEPSKERPAQPQVVTVVFDSTPTGATVVIDGAEVGQTPMRAPYPTREAFEVRFELDGYESVVQTRRPGVRRVSAKFAQADEGCLDLSLINPAIGEVSIDSGPFEKVNRGFKKRPLKAGKHTVRARNPVAQRDDTFEVEIEASPKCKLLVIWD</sequence>
<evidence type="ECO:0000313" key="8">
    <source>
        <dbReference type="Proteomes" id="UP000321595"/>
    </source>
</evidence>
<dbReference type="PANTHER" id="PTHR43289">
    <property type="entry name" value="MITOGEN-ACTIVATED PROTEIN KINASE KINASE KINASE 20-RELATED"/>
    <property type="match status" value="1"/>
</dbReference>
<dbReference type="CDD" id="cd14014">
    <property type="entry name" value="STKc_PknB_like"/>
    <property type="match status" value="1"/>
</dbReference>
<evidence type="ECO:0000256" key="5">
    <source>
        <dbReference type="SAM" id="MobiDB-lite"/>
    </source>
</evidence>
<dbReference type="PANTHER" id="PTHR43289:SF6">
    <property type="entry name" value="SERINE_THREONINE-PROTEIN KINASE NEKL-3"/>
    <property type="match status" value="1"/>
</dbReference>
<evidence type="ECO:0000256" key="3">
    <source>
        <dbReference type="ARBA" id="ARBA00022777"/>
    </source>
</evidence>
<dbReference type="PROSITE" id="PS00109">
    <property type="entry name" value="PROTEIN_KINASE_TYR"/>
    <property type="match status" value="1"/>
</dbReference>
<dbReference type="GO" id="GO:0004674">
    <property type="term" value="F:protein serine/threonine kinase activity"/>
    <property type="evidence" value="ECO:0007669"/>
    <property type="project" value="TreeGrafter"/>
</dbReference>
<protein>
    <submittedName>
        <fullName evidence="7">Protein kinase</fullName>
    </submittedName>
</protein>
<gene>
    <name evidence="7" type="ORF">FRD01_11900</name>
</gene>
<evidence type="ECO:0000256" key="2">
    <source>
        <dbReference type="ARBA" id="ARBA00022741"/>
    </source>
</evidence>
<feature type="region of interest" description="Disordered" evidence="5">
    <location>
        <begin position="567"/>
        <end position="586"/>
    </location>
</feature>
<feature type="domain" description="Protein kinase" evidence="6">
    <location>
        <begin position="11"/>
        <end position="286"/>
    </location>
</feature>
<keyword evidence="1" id="KW-0808">Transferase</keyword>
<dbReference type="Pfam" id="PF00069">
    <property type="entry name" value="Pkinase"/>
    <property type="match status" value="1"/>
</dbReference>
<proteinExistence type="predicted"/>
<evidence type="ECO:0000256" key="4">
    <source>
        <dbReference type="ARBA" id="ARBA00022840"/>
    </source>
</evidence>
<dbReference type="PROSITE" id="PS50011">
    <property type="entry name" value="PROTEIN_KINASE_DOM"/>
    <property type="match status" value="1"/>
</dbReference>
<reference evidence="7 8" key="1">
    <citation type="submission" date="2019-08" db="EMBL/GenBank/DDBJ databases">
        <authorList>
            <person name="Liang Q."/>
        </authorList>
    </citation>
    <scope>NUCLEOTIDE SEQUENCE [LARGE SCALE GENOMIC DNA]</scope>
    <source>
        <strain evidence="7 8">V1718</strain>
    </source>
</reference>
<dbReference type="GO" id="GO:0005524">
    <property type="term" value="F:ATP binding"/>
    <property type="evidence" value="ECO:0007669"/>
    <property type="project" value="UniProtKB-KW"/>
</dbReference>
<accession>A0A5B8XW12</accession>
<keyword evidence="4" id="KW-0067">ATP-binding</keyword>
<evidence type="ECO:0000259" key="6">
    <source>
        <dbReference type="PROSITE" id="PS50011"/>
    </source>
</evidence>
<dbReference type="InterPro" id="IPR013229">
    <property type="entry name" value="PEGA"/>
</dbReference>
<feature type="region of interest" description="Disordered" evidence="5">
    <location>
        <begin position="342"/>
        <end position="394"/>
    </location>
</feature>
<evidence type="ECO:0000313" key="7">
    <source>
        <dbReference type="EMBL" id="QED27926.1"/>
    </source>
</evidence>
<keyword evidence="8" id="KW-1185">Reference proteome</keyword>
<dbReference type="Gene3D" id="1.10.510.10">
    <property type="entry name" value="Transferase(Phosphotransferase) domain 1"/>
    <property type="match status" value="1"/>
</dbReference>
<dbReference type="SUPFAM" id="SSF56112">
    <property type="entry name" value="Protein kinase-like (PK-like)"/>
    <property type="match status" value="1"/>
</dbReference>
<dbReference type="EMBL" id="CP042467">
    <property type="protein sequence ID" value="QED27926.1"/>
    <property type="molecule type" value="Genomic_DNA"/>
</dbReference>
<dbReference type="InterPro" id="IPR008266">
    <property type="entry name" value="Tyr_kinase_AS"/>
</dbReference>
<keyword evidence="2" id="KW-0547">Nucleotide-binding</keyword>
<feature type="compositionally biased region" description="Polar residues" evidence="5">
    <location>
        <begin position="362"/>
        <end position="390"/>
    </location>
</feature>
<keyword evidence="3 7" id="KW-0418">Kinase</keyword>
<dbReference type="Gene3D" id="3.30.200.20">
    <property type="entry name" value="Phosphorylase Kinase, domain 1"/>
    <property type="match status" value="1"/>
</dbReference>
<dbReference type="KEGG" id="bbae:FRD01_11900"/>
<evidence type="ECO:0000256" key="1">
    <source>
        <dbReference type="ARBA" id="ARBA00022679"/>
    </source>
</evidence>
<dbReference type="InterPro" id="IPR011009">
    <property type="entry name" value="Kinase-like_dom_sf"/>
</dbReference>
<dbReference type="OrthoDB" id="9801841at2"/>